<keyword evidence="2" id="KW-1185">Reference proteome</keyword>
<comment type="caution">
    <text evidence="1">The sequence shown here is derived from an EMBL/GenBank/DDBJ whole genome shotgun (WGS) entry which is preliminary data.</text>
</comment>
<reference evidence="1 2" key="1">
    <citation type="submission" date="2018-11" db="EMBL/GenBank/DDBJ databases">
        <title>The Potential of Streptomyces as Biocontrol Agents against the Tomato grey mould, Botrytis cinerea (Gray mold) Frontiers in Microbiology.</title>
        <authorList>
            <person name="Li D."/>
        </authorList>
    </citation>
    <scope>NUCLEOTIDE SEQUENCE [LARGE SCALE GENOMIC DNA]</scope>
    <source>
        <strain evidence="1 2">NEAU-LD23</strain>
    </source>
</reference>
<protein>
    <submittedName>
        <fullName evidence="1">Uncharacterized protein</fullName>
    </submittedName>
</protein>
<gene>
    <name evidence="1" type="ORF">EEJ42_29780</name>
</gene>
<evidence type="ECO:0000313" key="2">
    <source>
        <dbReference type="Proteomes" id="UP000275401"/>
    </source>
</evidence>
<dbReference type="AlphaFoldDB" id="A0A3M8VLS1"/>
<proteinExistence type="predicted"/>
<dbReference type="EMBL" id="RIBZ01000329">
    <property type="protein sequence ID" value="RNG17749.1"/>
    <property type="molecule type" value="Genomic_DNA"/>
</dbReference>
<accession>A0A3M8VLS1</accession>
<evidence type="ECO:0000313" key="1">
    <source>
        <dbReference type="EMBL" id="RNG17749.1"/>
    </source>
</evidence>
<dbReference type="Proteomes" id="UP000275401">
    <property type="component" value="Unassembled WGS sequence"/>
</dbReference>
<sequence length="244" mass="27104">MTAAAPAGAALLPSLHRLQLRFNSSASLVAMDADDDPATLEWGCRAVLPLWEADDEEEAAANQRLLAQDVSLSRTAHDDSTELTVFSMSGLTLDLWRIGRIYDSLDARDSDYEHFAGLFDSSGDLGLHPDLDECLVTGTQVVIIDRARIAPAWRGLGGVGRLLIARMLRWTSVHATLVATHPFPIDIPVDERDDEARVLREKAAVQRTWESLGFEPFREDLWVMTPHLRDHEDAVQRLEATTQP</sequence>
<name>A0A3M8VLS1_9ACTN</name>
<dbReference type="RefSeq" id="WP_123104789.1">
    <property type="nucleotide sequence ID" value="NZ_RIBZ01000329.1"/>
</dbReference>
<organism evidence="1 2">
    <name type="scientific">Streptomyces botrytidirepellens</name>
    <dbReference type="NCBI Taxonomy" id="2486417"/>
    <lineage>
        <taxon>Bacteria</taxon>
        <taxon>Bacillati</taxon>
        <taxon>Actinomycetota</taxon>
        <taxon>Actinomycetes</taxon>
        <taxon>Kitasatosporales</taxon>
        <taxon>Streptomycetaceae</taxon>
        <taxon>Streptomyces</taxon>
    </lineage>
</organism>